<keyword evidence="1" id="KW-0472">Membrane</keyword>
<dbReference type="OrthoDB" id="9816323at2"/>
<feature type="transmembrane region" description="Helical" evidence="1">
    <location>
        <begin position="54"/>
        <end position="76"/>
    </location>
</feature>
<comment type="caution">
    <text evidence="2">The sequence shown here is derived from an EMBL/GenBank/DDBJ whole genome shotgun (WGS) entry which is preliminary data.</text>
</comment>
<dbReference type="EMBL" id="JSYL01000007">
    <property type="protein sequence ID" value="KIA88492.1"/>
    <property type="molecule type" value="Genomic_DNA"/>
</dbReference>
<keyword evidence="1" id="KW-0812">Transmembrane</keyword>
<protein>
    <submittedName>
        <fullName evidence="2">Uncharacterized protein</fullName>
    </submittedName>
</protein>
<dbReference type="AlphaFoldDB" id="A0A0C1F5K4"/>
<evidence type="ECO:0000313" key="3">
    <source>
        <dbReference type="Proteomes" id="UP000031473"/>
    </source>
</evidence>
<dbReference type="STRING" id="266749.SAMN05421876_10899"/>
<keyword evidence="1" id="KW-1133">Transmembrane helix</keyword>
<name>A0A0C1F5K4_9FLAO</name>
<reference evidence="2 3" key="1">
    <citation type="submission" date="2014-10" db="EMBL/GenBank/DDBJ databases">
        <title>Kaistella jeonii genome.</title>
        <authorList>
            <person name="Clayton J.T."/>
            <person name="Newman J.D."/>
        </authorList>
    </citation>
    <scope>NUCLEOTIDE SEQUENCE [LARGE SCALE GENOMIC DNA]</scope>
    <source>
        <strain evidence="2 3">DSM 17048</strain>
    </source>
</reference>
<sequence>MKFGFRTPSLKKRISAQISPKRYLRDNLGFKVPKGYGLFTNPKKAVYNKLYNKTSTGCILLIAQISISVFIVLFFIRH</sequence>
<gene>
    <name evidence="2" type="ORF">OA86_10680</name>
</gene>
<organism evidence="2 3">
    <name type="scientific">Kaistella jeonii</name>
    <dbReference type="NCBI Taxonomy" id="266749"/>
    <lineage>
        <taxon>Bacteria</taxon>
        <taxon>Pseudomonadati</taxon>
        <taxon>Bacteroidota</taxon>
        <taxon>Flavobacteriia</taxon>
        <taxon>Flavobacteriales</taxon>
        <taxon>Weeksellaceae</taxon>
        <taxon>Chryseobacterium group</taxon>
        <taxon>Kaistella</taxon>
    </lineage>
</organism>
<dbReference type="RefSeq" id="WP_039352814.1">
    <property type="nucleotide sequence ID" value="NZ_FOLA01000008.1"/>
</dbReference>
<dbReference type="Proteomes" id="UP000031473">
    <property type="component" value="Unassembled WGS sequence"/>
</dbReference>
<proteinExistence type="predicted"/>
<keyword evidence="3" id="KW-1185">Reference proteome</keyword>
<evidence type="ECO:0000256" key="1">
    <source>
        <dbReference type="SAM" id="Phobius"/>
    </source>
</evidence>
<accession>A0A0C1F5K4</accession>
<evidence type="ECO:0000313" key="2">
    <source>
        <dbReference type="EMBL" id="KIA88492.1"/>
    </source>
</evidence>